<dbReference type="InterPro" id="IPR011200">
    <property type="entry name" value="UCP012608"/>
</dbReference>
<gene>
    <name evidence="1" type="ORF">ACFOES_14240</name>
</gene>
<proteinExistence type="predicted"/>
<comment type="caution">
    <text evidence="1">The sequence shown here is derived from an EMBL/GenBank/DDBJ whole genome shotgun (WGS) entry which is preliminary data.</text>
</comment>
<dbReference type="EMBL" id="JBHRSK010000011">
    <property type="protein sequence ID" value="MFC2969261.1"/>
    <property type="molecule type" value="Genomic_DNA"/>
</dbReference>
<protein>
    <submittedName>
        <fullName evidence="1">DUF2332 domain-containing protein</fullName>
    </submittedName>
</protein>
<name>A0ABV7AJX5_9RHOB</name>
<sequence length="351" mass="37507">MTAPVSLPEAFRLQARACAGLGSPFMARLLPLLADRLHPGTALTDRLFGWPRDLTARGDAVPLRLAGGLHALVLSGQDDALAAAYADWARLSDDALVGAVLEAMARHQAFLLDWLDNAPQTNEVRRAAALIAAGHWLADRFGLPLVLSELGASAGLNLLWDRYALEIDGHRYGPDAPVLTLTPDWDGPLPPQTAPEVTERRGVDLNPLAPGADRLRLLAYLWADQSDRLARTAAALDAAAQRPPPVDRGDAAGWAEARLAEPRPGALHLVYHTIAAQYFPAETRARLAAALQAAGARATPEAPLAHLAMEADEATPGAGLTLQTWPGGRTHALGRVDFHGRWLRWTPPAGE</sequence>
<keyword evidence="2" id="KW-1185">Reference proteome</keyword>
<organism evidence="1 2">
    <name type="scientific">Acidimangrovimonas pyrenivorans</name>
    <dbReference type="NCBI Taxonomy" id="2030798"/>
    <lineage>
        <taxon>Bacteria</taxon>
        <taxon>Pseudomonadati</taxon>
        <taxon>Pseudomonadota</taxon>
        <taxon>Alphaproteobacteria</taxon>
        <taxon>Rhodobacterales</taxon>
        <taxon>Paracoccaceae</taxon>
        <taxon>Acidimangrovimonas</taxon>
    </lineage>
</organism>
<accession>A0ABV7AJX5</accession>
<dbReference type="PIRSF" id="PIRSF012608">
    <property type="entry name" value="UCP012608"/>
    <property type="match status" value="1"/>
</dbReference>
<dbReference type="RefSeq" id="WP_377833971.1">
    <property type="nucleotide sequence ID" value="NZ_JBHRSK010000011.1"/>
</dbReference>
<dbReference type="Proteomes" id="UP001595443">
    <property type="component" value="Unassembled WGS sequence"/>
</dbReference>
<reference evidence="2" key="1">
    <citation type="journal article" date="2019" name="Int. J. Syst. Evol. Microbiol.">
        <title>The Global Catalogue of Microorganisms (GCM) 10K type strain sequencing project: providing services to taxonomists for standard genome sequencing and annotation.</title>
        <authorList>
            <consortium name="The Broad Institute Genomics Platform"/>
            <consortium name="The Broad Institute Genome Sequencing Center for Infectious Disease"/>
            <person name="Wu L."/>
            <person name="Ma J."/>
        </authorList>
    </citation>
    <scope>NUCLEOTIDE SEQUENCE [LARGE SCALE GENOMIC DNA]</scope>
    <source>
        <strain evidence="2">KCTC 62192</strain>
    </source>
</reference>
<evidence type="ECO:0000313" key="1">
    <source>
        <dbReference type="EMBL" id="MFC2969261.1"/>
    </source>
</evidence>
<dbReference type="Pfam" id="PF10094">
    <property type="entry name" value="DUF2332"/>
    <property type="match status" value="1"/>
</dbReference>
<evidence type="ECO:0000313" key="2">
    <source>
        <dbReference type="Proteomes" id="UP001595443"/>
    </source>
</evidence>